<keyword evidence="1" id="KW-0540">Nuclease</keyword>
<dbReference type="KEGG" id="thas:C6Y53_06920"/>
<dbReference type="Proteomes" id="UP000237655">
    <property type="component" value="Chromosome"/>
</dbReference>
<dbReference type="Gene3D" id="3.30.420.10">
    <property type="entry name" value="Ribonuclease H-like superfamily/Ribonuclease H"/>
    <property type="match status" value="1"/>
</dbReference>
<accession>A0A2S0MNK0</accession>
<dbReference type="AlphaFoldDB" id="A0A2S0MNK0"/>
<dbReference type="RefSeq" id="WP_106471783.1">
    <property type="nucleotide sequence ID" value="NZ_CP027665.1"/>
</dbReference>
<dbReference type="SUPFAM" id="SSF53098">
    <property type="entry name" value="Ribonuclease H-like"/>
    <property type="match status" value="1"/>
</dbReference>
<dbReference type="GO" id="GO:0004527">
    <property type="term" value="F:exonuclease activity"/>
    <property type="evidence" value="ECO:0007669"/>
    <property type="project" value="UniProtKB-KW"/>
</dbReference>
<keyword evidence="1" id="KW-0378">Hydrolase</keyword>
<keyword evidence="1" id="KW-0269">Exonuclease</keyword>
<proteinExistence type="predicted"/>
<dbReference type="InterPro" id="IPR036397">
    <property type="entry name" value="RNaseH_sf"/>
</dbReference>
<gene>
    <name evidence="1" type="ORF">C6Y53_06920</name>
</gene>
<name>A0A2S0MNK0_9RHOB</name>
<organism evidence="1 2">
    <name type="scientific">Pukyongiella litopenaei</name>
    <dbReference type="NCBI Taxonomy" id="2605946"/>
    <lineage>
        <taxon>Bacteria</taxon>
        <taxon>Pseudomonadati</taxon>
        <taxon>Pseudomonadota</taxon>
        <taxon>Alphaproteobacteria</taxon>
        <taxon>Rhodobacterales</taxon>
        <taxon>Paracoccaceae</taxon>
        <taxon>Pukyongiella</taxon>
    </lineage>
</organism>
<evidence type="ECO:0000313" key="1">
    <source>
        <dbReference type="EMBL" id="AVO37472.1"/>
    </source>
</evidence>
<evidence type="ECO:0000313" key="2">
    <source>
        <dbReference type="Proteomes" id="UP000237655"/>
    </source>
</evidence>
<sequence length="205" mass="21792">MRSITVYDAEFLTAPGAPQRFWCGPEDPDPLTIQIGAVRLSLEPPFGMSQPESWPVRPVDRHGRVVPVDPLVTRLTGLGDADLARGLPLTDALRALDRFSQGDPLFAWGKDELLTLAASLFVEQVPSPIPATRFRSAVPLLVRAGETRETVEGLRSHTICAHFGLASPGRAHDAAGDAQAVATVLGHLLGAGRLRPGDFAGPAPA</sequence>
<dbReference type="InterPro" id="IPR012337">
    <property type="entry name" value="RNaseH-like_sf"/>
</dbReference>
<protein>
    <submittedName>
        <fullName evidence="1">Exonuclease</fullName>
    </submittedName>
</protein>
<dbReference type="GO" id="GO:0003676">
    <property type="term" value="F:nucleic acid binding"/>
    <property type="evidence" value="ECO:0007669"/>
    <property type="project" value="InterPro"/>
</dbReference>
<keyword evidence="2" id="KW-1185">Reference proteome</keyword>
<reference evidence="2" key="1">
    <citation type="submission" date="2018-03" db="EMBL/GenBank/DDBJ databases">
        <title>Genomic analysis of the strain SH-1 isolated from shrimp intestine.</title>
        <authorList>
            <person name="Kim Y.-S."/>
            <person name="Kim S.-E."/>
            <person name="Kim K.-H."/>
        </authorList>
    </citation>
    <scope>NUCLEOTIDE SEQUENCE [LARGE SCALE GENOMIC DNA]</scope>
    <source>
        <strain evidence="2">SH-1</strain>
    </source>
</reference>
<dbReference type="EMBL" id="CP027665">
    <property type="protein sequence ID" value="AVO37472.1"/>
    <property type="molecule type" value="Genomic_DNA"/>
</dbReference>